<dbReference type="Gene3D" id="3.90.640.10">
    <property type="entry name" value="Actin, Chain A, domain 4"/>
    <property type="match status" value="1"/>
</dbReference>
<dbReference type="SUPFAM" id="SSF100920">
    <property type="entry name" value="Heat shock protein 70kD (HSP70), peptide-binding domain"/>
    <property type="match status" value="1"/>
</dbReference>
<dbReference type="PANTHER" id="PTHR19375">
    <property type="entry name" value="HEAT SHOCK PROTEIN 70KDA"/>
    <property type="match status" value="1"/>
</dbReference>
<comment type="similarity">
    <text evidence="1 4">Belongs to the heat shock protein 70 family.</text>
</comment>
<dbReference type="Pfam" id="PF00012">
    <property type="entry name" value="HSP70"/>
    <property type="match status" value="1"/>
</dbReference>
<evidence type="ECO:0000256" key="4">
    <source>
        <dbReference type="RuleBase" id="RU003322"/>
    </source>
</evidence>
<sequence>MPLWAGLQSMVYEEMPSKCAVGIDLGTLFSRMGVFRNGRVEIIADDQGNRAMPSCVAFTESGFLIGETAKNQAADNPYNTVFDAKRLIGRKFDDIAVQRNTRHWSYKIISTASKSKVQVDYKGEVTILTPEEISSMILTKLKDTAEAYLRSPVKDAVITVPAFFNYYQRQIIKEAATMSGFNVLRIVNETSAAAIAYGVDKKGVGERNVLIFDLGGASCNVSVVTIEDGIFEVKSSLGEPVGGRDFDSRLVNHLIAEFKRAHNIKVDPSPSALYRLRHAAEEAKHKLSTASWAAVEIDSLFDGNDFYTFITRSCFEELCADLFRSLLDPVERSLRDAKMEKTQIHDIVLVGGSTRIPEIRNMLSDLYGGKELDTSLDPDVAIAKGAAIHAAILSGDKYGTIQDLLLLDAIPFSLGIETAGGIMKTIVKRNSNIPIRISQTFTTYADNQLGALVQIFEGERGMTKFNSFLGKLELSGIPLAPRRQPQIEVTFDIDSNGILCVSAQEKSTGRQNKTIVLLTSSDDPYRYPKYVASKENDALVLYDRNFAGSDLENV</sequence>
<proteinExistence type="inferred from homology"/>
<dbReference type="Gene3D" id="3.30.420.40">
    <property type="match status" value="2"/>
</dbReference>
<dbReference type="GO" id="GO:0140662">
    <property type="term" value="F:ATP-dependent protein folding chaperone"/>
    <property type="evidence" value="ECO:0007669"/>
    <property type="project" value="InterPro"/>
</dbReference>
<evidence type="ECO:0000313" key="6">
    <source>
        <dbReference type="Proteomes" id="UP001176961"/>
    </source>
</evidence>
<evidence type="ECO:0000256" key="1">
    <source>
        <dbReference type="ARBA" id="ARBA00007381"/>
    </source>
</evidence>
<organism evidence="5 6">
    <name type="scientific">Cylicocyclus nassatus</name>
    <name type="common">Nematode worm</name>
    <dbReference type="NCBI Taxonomy" id="53992"/>
    <lineage>
        <taxon>Eukaryota</taxon>
        <taxon>Metazoa</taxon>
        <taxon>Ecdysozoa</taxon>
        <taxon>Nematoda</taxon>
        <taxon>Chromadorea</taxon>
        <taxon>Rhabditida</taxon>
        <taxon>Rhabditina</taxon>
        <taxon>Rhabditomorpha</taxon>
        <taxon>Strongyloidea</taxon>
        <taxon>Strongylidae</taxon>
        <taxon>Cylicocyclus</taxon>
    </lineage>
</organism>
<keyword evidence="2 4" id="KW-0547">Nucleotide-binding</keyword>
<accession>A0AA36GZS6</accession>
<comment type="caution">
    <text evidence="5">The sequence shown here is derived from an EMBL/GenBank/DDBJ whole genome shotgun (WGS) entry which is preliminary data.</text>
</comment>
<protein>
    <submittedName>
        <fullName evidence="5">Uncharacterized protein</fullName>
    </submittedName>
</protein>
<dbReference type="AlphaFoldDB" id="A0AA36GZS6"/>
<dbReference type="Gene3D" id="3.30.30.30">
    <property type="match status" value="1"/>
</dbReference>
<dbReference type="InterPro" id="IPR013126">
    <property type="entry name" value="Hsp_70_fam"/>
</dbReference>
<dbReference type="InterPro" id="IPR029047">
    <property type="entry name" value="HSP70_peptide-bd_sf"/>
</dbReference>
<dbReference type="PRINTS" id="PR00301">
    <property type="entry name" value="HEATSHOCK70"/>
</dbReference>
<gene>
    <name evidence="5" type="ORF">CYNAS_LOCUS13346</name>
</gene>
<dbReference type="FunFam" id="3.90.640.10:FF:000002">
    <property type="entry name" value="Heat shock 70 kDa"/>
    <property type="match status" value="1"/>
</dbReference>
<keyword evidence="6" id="KW-1185">Reference proteome</keyword>
<dbReference type="EMBL" id="CATQJL010000305">
    <property type="protein sequence ID" value="CAJ0601363.1"/>
    <property type="molecule type" value="Genomic_DNA"/>
</dbReference>
<dbReference type="InterPro" id="IPR043129">
    <property type="entry name" value="ATPase_NBD"/>
</dbReference>
<evidence type="ECO:0000313" key="5">
    <source>
        <dbReference type="EMBL" id="CAJ0601363.1"/>
    </source>
</evidence>
<keyword evidence="3 4" id="KW-0067">ATP-binding</keyword>
<dbReference type="Gene3D" id="2.60.34.10">
    <property type="entry name" value="Substrate Binding Domain Of DNAk, Chain A, domain 1"/>
    <property type="match status" value="1"/>
</dbReference>
<dbReference type="Proteomes" id="UP001176961">
    <property type="component" value="Unassembled WGS sequence"/>
</dbReference>
<evidence type="ECO:0000256" key="2">
    <source>
        <dbReference type="ARBA" id="ARBA00022741"/>
    </source>
</evidence>
<name>A0AA36GZS6_CYLNA</name>
<evidence type="ECO:0000256" key="3">
    <source>
        <dbReference type="ARBA" id="ARBA00022840"/>
    </source>
</evidence>
<reference evidence="5" key="1">
    <citation type="submission" date="2023-07" db="EMBL/GenBank/DDBJ databases">
        <authorList>
            <consortium name="CYATHOMIX"/>
        </authorList>
    </citation>
    <scope>NUCLEOTIDE SEQUENCE</scope>
    <source>
        <strain evidence="5">N/A</strain>
    </source>
</reference>
<dbReference type="GO" id="GO:0006950">
    <property type="term" value="P:response to stress"/>
    <property type="evidence" value="ECO:0007669"/>
    <property type="project" value="UniProtKB-ARBA"/>
</dbReference>
<dbReference type="GO" id="GO:0005524">
    <property type="term" value="F:ATP binding"/>
    <property type="evidence" value="ECO:0007669"/>
    <property type="project" value="UniProtKB-KW"/>
</dbReference>
<dbReference type="SUPFAM" id="SSF53067">
    <property type="entry name" value="Actin-like ATPase domain"/>
    <property type="match status" value="2"/>
</dbReference>
<dbReference type="FunFam" id="3.30.30.30:FF:000001">
    <property type="entry name" value="heat shock 70 kDa protein-like"/>
    <property type="match status" value="1"/>
</dbReference>